<dbReference type="Proteomes" id="UP001319861">
    <property type="component" value="Chromosome"/>
</dbReference>
<dbReference type="EMBL" id="AP024525">
    <property type="protein sequence ID" value="BCT75036.1"/>
    <property type="molecule type" value="Genomic_DNA"/>
</dbReference>
<gene>
    <name evidence="2" type="ORF">SCMU_08780</name>
</gene>
<sequence>MLYSVPDLRAYLAGSWSVERTLLDRATGARGSFTGTVTFSPVPDAGDGALAQREDGTMRWGSHEGPAAREYVWRPGGTPGSMDVFFPDGRPFHTVDLTGASADGDHWCSPDDYRVHYEAVGPDELRYTWDVRGPAKDLLLESVLRRARPAQC</sequence>
<dbReference type="Pfam" id="PF19834">
    <property type="entry name" value="DUF6314"/>
    <property type="match status" value="1"/>
</dbReference>
<evidence type="ECO:0000313" key="3">
    <source>
        <dbReference type="Proteomes" id="UP001319861"/>
    </source>
</evidence>
<keyword evidence="3" id="KW-1185">Reference proteome</keyword>
<protein>
    <recommendedName>
        <fullName evidence="1">DUF6314 domain-containing protein</fullName>
    </recommendedName>
</protein>
<accession>A0ABM7PS66</accession>
<organism evidence="2 3">
    <name type="scientific">Sinomonas cyclohexanicum</name>
    <name type="common">Corynebacterium cyclohexanicum</name>
    <dbReference type="NCBI Taxonomy" id="322009"/>
    <lineage>
        <taxon>Bacteria</taxon>
        <taxon>Bacillati</taxon>
        <taxon>Actinomycetota</taxon>
        <taxon>Actinomycetes</taxon>
        <taxon>Micrococcales</taxon>
        <taxon>Micrococcaceae</taxon>
        <taxon>Sinomonas</taxon>
    </lineage>
</organism>
<proteinExistence type="predicted"/>
<feature type="domain" description="DUF6314" evidence="1">
    <location>
        <begin position="12"/>
        <end position="146"/>
    </location>
</feature>
<evidence type="ECO:0000259" key="1">
    <source>
        <dbReference type="Pfam" id="PF19834"/>
    </source>
</evidence>
<evidence type="ECO:0000313" key="2">
    <source>
        <dbReference type="EMBL" id="BCT75036.1"/>
    </source>
</evidence>
<reference evidence="2 3" key="1">
    <citation type="journal article" date="2021" name="J. Biosci. Bioeng.">
        <title>Identification and characterization of a chc gene cluster responsible for the aromatization pathway of cyclohexanecarboxylate degradation in Sinomonas cyclohexanicum ATCC 51369.</title>
        <authorList>
            <person name="Yamamoto T."/>
            <person name="Hasegawa Y."/>
            <person name="Lau P.C.K."/>
            <person name="Iwaki H."/>
        </authorList>
    </citation>
    <scope>NUCLEOTIDE SEQUENCE [LARGE SCALE GENOMIC DNA]</scope>
    <source>
        <strain evidence="2 3">ATCC 51369</strain>
    </source>
</reference>
<name>A0ABM7PS66_SINCY</name>
<dbReference type="InterPro" id="IPR045632">
    <property type="entry name" value="DUF6314"/>
</dbReference>